<feature type="chain" id="PRO_5032559057" description="Secreted RxLR effector peptide protein" evidence="5">
    <location>
        <begin position="18"/>
        <end position="72"/>
    </location>
</feature>
<dbReference type="PANTHER" id="PTHR33657:SF8">
    <property type="entry name" value="DOMAIN PROTEIN, PUTATIVE (AFU_ORTHOLOGUE AFUA_5G00600)-RELATED"/>
    <property type="match status" value="1"/>
</dbReference>
<feature type="signal peptide" evidence="5">
    <location>
        <begin position="1"/>
        <end position="17"/>
    </location>
</feature>
<name>A0A833SPL8_PHYIN</name>
<dbReference type="InterPro" id="IPR008701">
    <property type="entry name" value="NPP1"/>
</dbReference>
<gene>
    <name evidence="6" type="ORF">GN244_ATG13009</name>
</gene>
<evidence type="ECO:0000256" key="1">
    <source>
        <dbReference type="ARBA" id="ARBA00004613"/>
    </source>
</evidence>
<keyword evidence="3" id="KW-0964">Secreted</keyword>
<evidence type="ECO:0000256" key="2">
    <source>
        <dbReference type="ARBA" id="ARBA00009520"/>
    </source>
</evidence>
<evidence type="ECO:0000313" key="6">
    <source>
        <dbReference type="EMBL" id="KAF4034993.1"/>
    </source>
</evidence>
<evidence type="ECO:0000256" key="3">
    <source>
        <dbReference type="ARBA" id="ARBA00022525"/>
    </source>
</evidence>
<comment type="similarity">
    <text evidence="2">Belongs to the Necrosis inducing protein (NPP1) family.</text>
</comment>
<comment type="subcellular location">
    <subcellularLocation>
        <location evidence="1">Secreted</location>
    </subcellularLocation>
</comment>
<accession>A0A833SPL8</accession>
<dbReference type="Proteomes" id="UP000602510">
    <property type="component" value="Unassembled WGS sequence"/>
</dbReference>
<dbReference type="GO" id="GO:0005576">
    <property type="term" value="C:extracellular region"/>
    <property type="evidence" value="ECO:0007669"/>
    <property type="project" value="UniProtKB-SubCell"/>
</dbReference>
<reference evidence="6" key="1">
    <citation type="submission" date="2020-04" db="EMBL/GenBank/DDBJ databases">
        <title>Hybrid Assembly of Korean Phytophthora infestans isolates.</title>
        <authorList>
            <person name="Prokchorchik M."/>
            <person name="Lee Y."/>
            <person name="Seo J."/>
            <person name="Cho J.-H."/>
            <person name="Park Y.-E."/>
            <person name="Jang D.-C."/>
            <person name="Im J.-S."/>
            <person name="Choi J.-G."/>
            <person name="Park H.-J."/>
            <person name="Lee G.-B."/>
            <person name="Lee Y.-G."/>
            <person name="Hong S.-Y."/>
            <person name="Cho K."/>
            <person name="Sohn K.H."/>
        </authorList>
    </citation>
    <scope>NUCLEOTIDE SEQUENCE</scope>
    <source>
        <strain evidence="6">KR_1_A1</strain>
    </source>
</reference>
<dbReference type="AlphaFoldDB" id="A0A833SPL8"/>
<evidence type="ECO:0000313" key="7">
    <source>
        <dbReference type="Proteomes" id="UP000602510"/>
    </source>
</evidence>
<evidence type="ECO:0000256" key="4">
    <source>
        <dbReference type="ARBA" id="ARBA00023026"/>
    </source>
</evidence>
<keyword evidence="4" id="KW-0843">Virulence</keyword>
<dbReference type="PANTHER" id="PTHR33657">
    <property type="entry name" value="DOMAIN PROTEIN, PUTATIVE (AFU_ORTHOLOGUE AFUA_5G00600)-RELATED"/>
    <property type="match status" value="1"/>
</dbReference>
<protein>
    <recommendedName>
        <fullName evidence="8">Secreted RxLR effector peptide protein</fullName>
    </recommendedName>
</protein>
<evidence type="ECO:0000256" key="5">
    <source>
        <dbReference type="SAM" id="SignalP"/>
    </source>
</evidence>
<evidence type="ECO:0008006" key="8">
    <source>
        <dbReference type="Google" id="ProtNLM"/>
    </source>
</evidence>
<keyword evidence="7" id="KW-1185">Reference proteome</keyword>
<dbReference type="EMBL" id="WSZM01000333">
    <property type="protein sequence ID" value="KAF4034993.1"/>
    <property type="molecule type" value="Genomic_DNA"/>
</dbReference>
<comment type="caution">
    <text evidence="6">The sequence shown here is derived from an EMBL/GenBank/DDBJ whole genome shotgun (WGS) entry which is preliminary data.</text>
</comment>
<proteinExistence type="inferred from homology"/>
<sequence>MRVLGILAVVAITSIRAALIDRDMVQPVAQPEPKPDVEKAAVKFNPSLAVKAGYPVVNAAGDTSAGLKETAC</sequence>
<organism evidence="6 7">
    <name type="scientific">Phytophthora infestans</name>
    <name type="common">Potato late blight agent</name>
    <name type="synonym">Botrytis infestans</name>
    <dbReference type="NCBI Taxonomy" id="4787"/>
    <lineage>
        <taxon>Eukaryota</taxon>
        <taxon>Sar</taxon>
        <taxon>Stramenopiles</taxon>
        <taxon>Oomycota</taxon>
        <taxon>Peronosporomycetes</taxon>
        <taxon>Peronosporales</taxon>
        <taxon>Peronosporaceae</taxon>
        <taxon>Phytophthora</taxon>
    </lineage>
</organism>
<keyword evidence="5" id="KW-0732">Signal</keyword>